<dbReference type="Proteomes" id="UP001231189">
    <property type="component" value="Unassembled WGS sequence"/>
</dbReference>
<dbReference type="SUPFAM" id="SSF47459">
    <property type="entry name" value="HLH, helix-loop-helix DNA-binding domain"/>
    <property type="match status" value="1"/>
</dbReference>
<keyword evidence="5" id="KW-1185">Reference proteome</keyword>
<comment type="caution">
    <text evidence="4">The sequence shown here is derived from an EMBL/GenBank/DDBJ whole genome shotgun (WGS) entry which is preliminary data.</text>
</comment>
<evidence type="ECO:0008006" key="6">
    <source>
        <dbReference type="Google" id="ProtNLM"/>
    </source>
</evidence>
<keyword evidence="2" id="KW-0805">Transcription regulation</keyword>
<dbReference type="InterPro" id="IPR044660">
    <property type="entry name" value="IBH1-like"/>
</dbReference>
<reference evidence="4" key="1">
    <citation type="submission" date="2023-07" db="EMBL/GenBank/DDBJ databases">
        <title>A chromosome-level genome assembly of Lolium multiflorum.</title>
        <authorList>
            <person name="Chen Y."/>
            <person name="Copetti D."/>
            <person name="Kolliker R."/>
            <person name="Studer B."/>
        </authorList>
    </citation>
    <scope>NUCLEOTIDE SEQUENCE</scope>
    <source>
        <strain evidence="4">02402/16</strain>
        <tissue evidence="4">Leaf</tissue>
    </source>
</reference>
<dbReference type="InterPro" id="IPR036638">
    <property type="entry name" value="HLH_DNA-bd_sf"/>
</dbReference>
<dbReference type="PANTHER" id="PTHR33124">
    <property type="entry name" value="TRANSCRIPTION FACTOR IBH1-LIKE 1"/>
    <property type="match status" value="1"/>
</dbReference>
<protein>
    <recommendedName>
        <fullName evidence="6">BHLH domain-containing protein</fullName>
    </recommendedName>
</protein>
<evidence type="ECO:0000313" key="5">
    <source>
        <dbReference type="Proteomes" id="UP001231189"/>
    </source>
</evidence>
<evidence type="ECO:0000256" key="1">
    <source>
        <dbReference type="ARBA" id="ARBA00005510"/>
    </source>
</evidence>
<evidence type="ECO:0000256" key="3">
    <source>
        <dbReference type="ARBA" id="ARBA00023163"/>
    </source>
</evidence>
<evidence type="ECO:0000313" key="4">
    <source>
        <dbReference type="EMBL" id="KAK1612864.1"/>
    </source>
</evidence>
<accession>A0AAD8R3R9</accession>
<dbReference type="EMBL" id="JAUUTY010000007">
    <property type="protein sequence ID" value="KAK1612864.1"/>
    <property type="molecule type" value="Genomic_DNA"/>
</dbReference>
<comment type="similarity">
    <text evidence="1">Belongs to the bHLH protein family.</text>
</comment>
<keyword evidence="3" id="KW-0804">Transcription</keyword>
<dbReference type="GO" id="GO:0006355">
    <property type="term" value="P:regulation of DNA-templated transcription"/>
    <property type="evidence" value="ECO:0007669"/>
    <property type="project" value="InterPro"/>
</dbReference>
<dbReference type="PANTHER" id="PTHR33124:SF2">
    <property type="entry name" value="OS06G0653200 PROTEIN"/>
    <property type="match status" value="1"/>
</dbReference>
<name>A0AAD8R3R9_LOLMU</name>
<dbReference type="GO" id="GO:0046983">
    <property type="term" value="F:protein dimerization activity"/>
    <property type="evidence" value="ECO:0007669"/>
    <property type="project" value="InterPro"/>
</dbReference>
<gene>
    <name evidence="4" type="ORF">QYE76_036537</name>
</gene>
<dbReference type="AlphaFoldDB" id="A0AAD8R3R9"/>
<evidence type="ECO:0000256" key="2">
    <source>
        <dbReference type="ARBA" id="ARBA00023015"/>
    </source>
</evidence>
<sequence length="141" mass="15162">MAAARGDSGDAGAARWPKAILARASRACKMRRCRRIVKRSLRRSRAATASSSDGGNAARRLVRRTMALRGLIPGGQDAAVDEATLLREAMDYVVHLRAQVDVLRQVTEAVQGSSSIALQVRDEQTILVASILFAGDPSISY</sequence>
<organism evidence="4 5">
    <name type="scientific">Lolium multiflorum</name>
    <name type="common">Italian ryegrass</name>
    <name type="synonym">Lolium perenne subsp. multiflorum</name>
    <dbReference type="NCBI Taxonomy" id="4521"/>
    <lineage>
        <taxon>Eukaryota</taxon>
        <taxon>Viridiplantae</taxon>
        <taxon>Streptophyta</taxon>
        <taxon>Embryophyta</taxon>
        <taxon>Tracheophyta</taxon>
        <taxon>Spermatophyta</taxon>
        <taxon>Magnoliopsida</taxon>
        <taxon>Liliopsida</taxon>
        <taxon>Poales</taxon>
        <taxon>Poaceae</taxon>
        <taxon>BOP clade</taxon>
        <taxon>Pooideae</taxon>
        <taxon>Poodae</taxon>
        <taxon>Poeae</taxon>
        <taxon>Poeae Chloroplast Group 2 (Poeae type)</taxon>
        <taxon>Loliodinae</taxon>
        <taxon>Loliinae</taxon>
        <taxon>Lolium</taxon>
    </lineage>
</organism>
<proteinExistence type="inferred from homology"/>